<comment type="caution">
    <text evidence="1">The sequence shown here is derived from an EMBL/GenBank/DDBJ whole genome shotgun (WGS) entry which is preliminary data.</text>
</comment>
<dbReference type="OrthoDB" id="7868545at2"/>
<organism evidence="1 2">
    <name type="scientific">Allosediminivita pacifica</name>
    <dbReference type="NCBI Taxonomy" id="1267769"/>
    <lineage>
        <taxon>Bacteria</taxon>
        <taxon>Pseudomonadati</taxon>
        <taxon>Pseudomonadota</taxon>
        <taxon>Alphaproteobacteria</taxon>
        <taxon>Rhodobacterales</taxon>
        <taxon>Paracoccaceae</taxon>
        <taxon>Allosediminivita</taxon>
    </lineage>
</organism>
<name>A0A2T6AWF3_9RHOB</name>
<dbReference type="Proteomes" id="UP000244069">
    <property type="component" value="Unassembled WGS sequence"/>
</dbReference>
<evidence type="ECO:0000313" key="2">
    <source>
        <dbReference type="Proteomes" id="UP000244069"/>
    </source>
</evidence>
<reference evidence="1 2" key="1">
    <citation type="submission" date="2018-04" db="EMBL/GenBank/DDBJ databases">
        <title>Genomic Encyclopedia of Archaeal and Bacterial Type Strains, Phase II (KMG-II): from individual species to whole genera.</title>
        <authorList>
            <person name="Goeker M."/>
        </authorList>
    </citation>
    <scope>NUCLEOTIDE SEQUENCE [LARGE SCALE GENOMIC DNA]</scope>
    <source>
        <strain evidence="1 2">DSM 29329</strain>
    </source>
</reference>
<accession>A0A2T6AWF3</accession>
<proteinExistence type="predicted"/>
<keyword evidence="2" id="KW-1185">Reference proteome</keyword>
<evidence type="ECO:0000313" key="1">
    <source>
        <dbReference type="EMBL" id="PTX48096.1"/>
    </source>
</evidence>
<gene>
    <name evidence="1" type="ORF">C8N44_11095</name>
</gene>
<dbReference type="AlphaFoldDB" id="A0A2T6AWF3"/>
<dbReference type="EMBL" id="QBKN01000010">
    <property type="protein sequence ID" value="PTX48096.1"/>
    <property type="molecule type" value="Genomic_DNA"/>
</dbReference>
<protein>
    <submittedName>
        <fullName evidence="1">Uncharacterized protein</fullName>
    </submittedName>
</protein>
<dbReference type="RefSeq" id="WP_107976005.1">
    <property type="nucleotide sequence ID" value="NZ_BMEZ01000012.1"/>
</dbReference>
<sequence length="109" mass="12469">MGEQMMGVVLWADAQDSRAVIWCEDQGNLAYYSETEEAIHDGVALDAGDLIQFDCREEKDMRRVRNPKRIMLGHAPELPAMLRARLPKRRAKKPADVIRISDFLTRRAS</sequence>